<protein>
    <submittedName>
        <fullName evidence="6">Amino acid adenylation domain-containing protein</fullName>
    </submittedName>
</protein>
<dbReference type="InterPro" id="IPR023213">
    <property type="entry name" value="CAT-like_dom_sf"/>
</dbReference>
<dbReference type="PANTHER" id="PTHR45527:SF1">
    <property type="entry name" value="FATTY ACID SYNTHASE"/>
    <property type="match status" value="1"/>
</dbReference>
<dbReference type="SMART" id="SM00824">
    <property type="entry name" value="PKS_TE"/>
    <property type="match status" value="1"/>
</dbReference>
<dbReference type="Pfam" id="PF00975">
    <property type="entry name" value="Thioesterase"/>
    <property type="match status" value="1"/>
</dbReference>
<comment type="caution">
    <text evidence="6">The sequence shown here is derived from an EMBL/GenBank/DDBJ whole genome shotgun (WGS) entry which is preliminary data.</text>
</comment>
<name>A0ABW8JP75_9GAMM</name>
<dbReference type="Pfam" id="PF00501">
    <property type="entry name" value="AMP-binding"/>
    <property type="match status" value="1"/>
</dbReference>
<dbReference type="CDD" id="cd05930">
    <property type="entry name" value="A_NRPS"/>
    <property type="match status" value="1"/>
</dbReference>
<dbReference type="SUPFAM" id="SSF53474">
    <property type="entry name" value="alpha/beta-Hydrolases"/>
    <property type="match status" value="1"/>
</dbReference>
<dbReference type="Gene3D" id="3.30.559.30">
    <property type="entry name" value="Nonribosomal peptide synthetase, condensation domain"/>
    <property type="match status" value="1"/>
</dbReference>
<reference evidence="6 7" key="1">
    <citation type="submission" date="2020-10" db="EMBL/GenBank/DDBJ databases">
        <title>Phylogeny of dyella-like bacteria.</title>
        <authorList>
            <person name="Fu J."/>
        </authorList>
    </citation>
    <scope>NUCLEOTIDE SEQUENCE [LARGE SCALE GENOMIC DNA]</scope>
    <source>
        <strain evidence="6 7">JP1</strain>
    </source>
</reference>
<dbReference type="InterPro" id="IPR020806">
    <property type="entry name" value="PKS_PP-bd"/>
</dbReference>
<dbReference type="InterPro" id="IPR001242">
    <property type="entry name" value="Condensation_dom"/>
</dbReference>
<dbReference type="Gene3D" id="3.40.50.12780">
    <property type="entry name" value="N-terminal domain of ligase-like"/>
    <property type="match status" value="1"/>
</dbReference>
<evidence type="ECO:0000256" key="2">
    <source>
        <dbReference type="ARBA" id="ARBA00022450"/>
    </source>
</evidence>
<evidence type="ECO:0000256" key="3">
    <source>
        <dbReference type="ARBA" id="ARBA00022553"/>
    </source>
</evidence>
<feature type="region of interest" description="Disordered" evidence="4">
    <location>
        <begin position="1510"/>
        <end position="1530"/>
    </location>
</feature>
<dbReference type="SUPFAM" id="SSF52777">
    <property type="entry name" value="CoA-dependent acyltransferases"/>
    <property type="match status" value="2"/>
</dbReference>
<sequence length="1530" mass="168483">MLERLRVKLPSYMVPAALMRLDQLPTTVNGKLDVRALPQADERRVDHVPPTTPTEILVAEIWGEVLDRSQIDVRDNFFALGGHSLMATRVAARLLERLNIEVPLQGLFEEPELIALAAAIDSGRWGQPALTIPPIKPASREDGIDNVFVQSHAQQRMWFLHQLDPTSTAYNVHSLYAISGELDMEALQRSLNDLVARHESLRTTFTMEPGSRLVQIVAATASVRIATASFELLAPEDARERGQQMIRNDANRPFDLQRGPLLRVSVLRFAPDYHVLMIGMHHIITDAWSMDVFFGELSKLYAGHRSGVPAQLENVSLQYADYATWQDEWMNFGVLEELLFYWQEKMRGAPPELRLITDRISNLRQITKSDELVFRLDKNLTEAAKRFADQSGATLFMVLLAGFKALLCRYSDQDDIVVGSPVANRSSKELESLIGFFVNTLVLRTDLSGDPSFSEIVNRVRGVTLGGLANQRLPLERLIERLEPDRRWTRSPLFRAMFVMQNGPQHKFELDGLKTEPLRIAPVEAKFDLTLAIGEGEDGLEGSIVYNADIFDRATIEQMSDCFRLLLKAALDQPKASLSALPLLEDDDREMLRLWGQGEPVPEAVTDVCTRFEMHALRDPDAIAVEQDDRSIGYGDLDAWARRIALRLRKKGIGSGDVVALALDRSIETAAGMLGVLKAGAAFLPLDVSHPAERLNFIIEDASVRAVLVHGSLAEERSFPGCECIEIDQSSCGAPETEQPALGVPGDDTRSATDAAYVLYTSGSTGHPKGVKISRGALANLVNWYGRALDIGPSARCSQVAGAMFDASMVEWWGALAHGARLRVVDDVTRMSPTALIRWIDEHAITHAFAPTPVAQVMMAESWPEGIALRALLVGGDRLVAAPPAGLPFAVYNAYGPTEATVITTLSRVDPASGNGLAPHIGRPIQGVEVRVLDAAGSPVPVGIVGELYIGGVGLADGYVNRPEMTHDAFIVDPEDPHGRNRLYRTGDRVRFRRDRNLEFVGRLDDQVKIRGYRIELGEIQSVLQELPGVSQACVVVREDVPGDRRLVGYVVPDETAEATGPDEWISGLRGRLPQYMVPASVVSLERLPLNRNGKVDAKALPSPTAEHFGSENEIVPPNDFVEKELVAIWEEILNYSPASLHHNFFKYGGHSLSALSLRSLIESRLGVSIELFELFGNGTIRHLADHVRSMRGAHGLIVEEPLQRKASALSRGNWLTRWSGRLLRRSAQRRLPYRVDPAELLKELSREGNGRPVFLVQAATGGVLCYASLVSSMKGERPIYGLNAPGEILAEPISVESMAELYIQAIKRVQPEGPYTLGGWSLGGVTAYEIARKLSEVGESIELVAMLDSYPADGRFDSIELGENELLDKFVRELLSSSGLKVSHNSIINVELDEDGDALSQAMEVAKSLGVLPQDFSRESFSAHFVAFKNIYQAWRSYRPGESSVPVYLVVADDSFESLSMSGRNPIQSWSACAGGGVSMEVAGGDHYSMLRSPVSERIATLLRRQMAGEMKPASTPEFAEDSEAAEYN</sequence>
<evidence type="ECO:0000313" key="6">
    <source>
        <dbReference type="EMBL" id="MFK2901986.1"/>
    </source>
</evidence>
<dbReference type="RefSeq" id="WP_404548933.1">
    <property type="nucleotide sequence ID" value="NZ_JADIKJ010000021.1"/>
</dbReference>
<dbReference type="Pfam" id="PF13193">
    <property type="entry name" value="AMP-binding_C"/>
    <property type="match status" value="1"/>
</dbReference>
<dbReference type="Gene3D" id="1.10.1200.10">
    <property type="entry name" value="ACP-like"/>
    <property type="match status" value="2"/>
</dbReference>
<dbReference type="InterPro" id="IPR025110">
    <property type="entry name" value="AMP-bd_C"/>
</dbReference>
<dbReference type="NCBIfam" id="TIGR01733">
    <property type="entry name" value="AA-adenyl-dom"/>
    <property type="match status" value="1"/>
</dbReference>
<feature type="domain" description="Carrier" evidence="5">
    <location>
        <begin position="1117"/>
        <end position="1192"/>
    </location>
</feature>
<gene>
    <name evidence="6" type="ORF">ISP15_16730</name>
</gene>
<comment type="cofactor">
    <cofactor evidence="1">
        <name>pantetheine 4'-phosphate</name>
        <dbReference type="ChEBI" id="CHEBI:47942"/>
    </cofactor>
</comment>
<dbReference type="Gene3D" id="3.40.50.1820">
    <property type="entry name" value="alpha/beta hydrolase"/>
    <property type="match status" value="1"/>
</dbReference>
<evidence type="ECO:0000256" key="1">
    <source>
        <dbReference type="ARBA" id="ARBA00001957"/>
    </source>
</evidence>
<keyword evidence="2" id="KW-0596">Phosphopantetheine</keyword>
<dbReference type="InterPro" id="IPR020845">
    <property type="entry name" value="AMP-binding_CS"/>
</dbReference>
<dbReference type="InterPro" id="IPR009081">
    <property type="entry name" value="PP-bd_ACP"/>
</dbReference>
<dbReference type="PROSITE" id="PS50075">
    <property type="entry name" value="CARRIER"/>
    <property type="match status" value="2"/>
</dbReference>
<dbReference type="EMBL" id="JADIKJ010000021">
    <property type="protein sequence ID" value="MFK2901986.1"/>
    <property type="molecule type" value="Genomic_DNA"/>
</dbReference>
<dbReference type="InterPro" id="IPR020802">
    <property type="entry name" value="TesA-like"/>
</dbReference>
<dbReference type="InterPro" id="IPR000873">
    <property type="entry name" value="AMP-dep_synth/lig_dom"/>
</dbReference>
<organism evidence="6 7">
    <name type="scientific">Dyella jejuensis</name>
    <dbReference type="NCBI Taxonomy" id="1432009"/>
    <lineage>
        <taxon>Bacteria</taxon>
        <taxon>Pseudomonadati</taxon>
        <taxon>Pseudomonadota</taxon>
        <taxon>Gammaproteobacteria</taxon>
        <taxon>Lysobacterales</taxon>
        <taxon>Rhodanobacteraceae</taxon>
        <taxon>Dyella</taxon>
    </lineage>
</organism>
<keyword evidence="3" id="KW-0597">Phosphoprotein</keyword>
<feature type="compositionally biased region" description="Acidic residues" evidence="4">
    <location>
        <begin position="1520"/>
        <end position="1530"/>
    </location>
</feature>
<dbReference type="InterPro" id="IPR042099">
    <property type="entry name" value="ANL_N_sf"/>
</dbReference>
<accession>A0ABW8JP75</accession>
<evidence type="ECO:0000259" key="5">
    <source>
        <dbReference type="PROSITE" id="PS50075"/>
    </source>
</evidence>
<dbReference type="SUPFAM" id="SSF47336">
    <property type="entry name" value="ACP-like"/>
    <property type="match status" value="2"/>
</dbReference>
<keyword evidence="7" id="KW-1185">Reference proteome</keyword>
<dbReference type="Pfam" id="PF00668">
    <property type="entry name" value="Condensation"/>
    <property type="match status" value="1"/>
</dbReference>
<dbReference type="InterPro" id="IPR010071">
    <property type="entry name" value="AA_adenyl_dom"/>
</dbReference>
<proteinExistence type="predicted"/>
<evidence type="ECO:0000313" key="7">
    <source>
        <dbReference type="Proteomes" id="UP001620461"/>
    </source>
</evidence>
<dbReference type="CDD" id="cd19531">
    <property type="entry name" value="LCL_NRPS-like"/>
    <property type="match status" value="1"/>
</dbReference>
<dbReference type="InterPro" id="IPR045851">
    <property type="entry name" value="AMP-bd_C_sf"/>
</dbReference>
<dbReference type="Gene3D" id="3.30.559.10">
    <property type="entry name" value="Chloramphenicol acetyltransferase-like domain"/>
    <property type="match status" value="1"/>
</dbReference>
<feature type="domain" description="Carrier" evidence="5">
    <location>
        <begin position="49"/>
        <end position="124"/>
    </location>
</feature>
<dbReference type="PANTHER" id="PTHR45527">
    <property type="entry name" value="NONRIBOSOMAL PEPTIDE SYNTHETASE"/>
    <property type="match status" value="1"/>
</dbReference>
<evidence type="ECO:0000256" key="4">
    <source>
        <dbReference type="SAM" id="MobiDB-lite"/>
    </source>
</evidence>
<dbReference type="Gene3D" id="3.30.300.30">
    <property type="match status" value="2"/>
</dbReference>
<dbReference type="PROSITE" id="PS00455">
    <property type="entry name" value="AMP_BINDING"/>
    <property type="match status" value="1"/>
</dbReference>
<dbReference type="InterPro" id="IPR036736">
    <property type="entry name" value="ACP-like_sf"/>
</dbReference>
<dbReference type="PROSITE" id="PS00012">
    <property type="entry name" value="PHOSPHOPANTETHEINE"/>
    <property type="match status" value="1"/>
</dbReference>
<dbReference type="SMART" id="SM00823">
    <property type="entry name" value="PKS_PP"/>
    <property type="match status" value="2"/>
</dbReference>
<dbReference type="Proteomes" id="UP001620461">
    <property type="component" value="Unassembled WGS sequence"/>
</dbReference>
<dbReference type="InterPro" id="IPR029058">
    <property type="entry name" value="AB_hydrolase_fold"/>
</dbReference>
<dbReference type="SUPFAM" id="SSF56801">
    <property type="entry name" value="Acetyl-CoA synthetase-like"/>
    <property type="match status" value="2"/>
</dbReference>
<dbReference type="Pfam" id="PF00550">
    <property type="entry name" value="PP-binding"/>
    <property type="match status" value="2"/>
</dbReference>
<dbReference type="InterPro" id="IPR001031">
    <property type="entry name" value="Thioesterase"/>
</dbReference>
<dbReference type="InterPro" id="IPR006162">
    <property type="entry name" value="Ppantetheine_attach_site"/>
</dbReference>